<accession>A0ABR6PEM0</accession>
<dbReference type="RefSeq" id="WP_076369859.1">
    <property type="nucleotide sequence ID" value="NZ_FTMG01000001.1"/>
</dbReference>
<dbReference type="Proteomes" id="UP000541583">
    <property type="component" value="Unassembled WGS sequence"/>
</dbReference>
<protein>
    <recommendedName>
        <fullName evidence="3">Swt1-like HEPN domain-containing protein</fullName>
    </recommendedName>
</protein>
<reference evidence="1 2" key="1">
    <citation type="submission" date="2020-08" db="EMBL/GenBank/DDBJ databases">
        <title>Genomic Encyclopedia of Type Strains, Phase IV (KMG-V): Genome sequencing to study the core and pangenomes of soil and plant-associated prokaryotes.</title>
        <authorList>
            <person name="Whitman W."/>
        </authorList>
    </citation>
    <scope>NUCLEOTIDE SEQUENCE [LARGE SCALE GENOMIC DNA]</scope>
    <source>
        <strain evidence="1 2">ANJLi2</strain>
    </source>
</reference>
<evidence type="ECO:0000313" key="2">
    <source>
        <dbReference type="Proteomes" id="UP000541583"/>
    </source>
</evidence>
<sequence>MTSYTNEAPDDLQVFLNKLKLYLDKAYSKPDKEKLKRLLASAKIDIQKTGRWGSIHAHAEAKVVFYVLYKNLELITPGVKENLKNITYQMLQAENCGLEVTDLEFFPVASPENVSVEEELMETIEAAKQVTNGINLPAELIAKGKEMSEAYLYIYFVENALRLFIEKIQGQKPLDFPRDVTRTIEKNKNNEAQSRFLPLRGNSDLFYCDFVQLQQIIVHNWEYFKEYFPQQDQHWLRVKIEDMYRVRNLIAHCGYISKEELQMIKSNFKMILRQLKFQDNDKDGF</sequence>
<comment type="caution">
    <text evidence="1">The sequence shown here is derived from an EMBL/GenBank/DDBJ whole genome shotgun (WGS) entry which is preliminary data.</text>
</comment>
<name>A0ABR6PEM0_9SPHI</name>
<proteinExistence type="predicted"/>
<evidence type="ECO:0008006" key="3">
    <source>
        <dbReference type="Google" id="ProtNLM"/>
    </source>
</evidence>
<evidence type="ECO:0000313" key="1">
    <source>
        <dbReference type="EMBL" id="MBB6107684.1"/>
    </source>
</evidence>
<keyword evidence="2" id="KW-1185">Reference proteome</keyword>
<gene>
    <name evidence="1" type="ORF">HDF23_000414</name>
</gene>
<organism evidence="1 2">
    <name type="scientific">Mucilaginibacter lappiensis</name>
    <dbReference type="NCBI Taxonomy" id="354630"/>
    <lineage>
        <taxon>Bacteria</taxon>
        <taxon>Pseudomonadati</taxon>
        <taxon>Bacteroidota</taxon>
        <taxon>Sphingobacteriia</taxon>
        <taxon>Sphingobacteriales</taxon>
        <taxon>Sphingobacteriaceae</taxon>
        <taxon>Mucilaginibacter</taxon>
    </lineage>
</organism>
<dbReference type="EMBL" id="JACHCB010000001">
    <property type="protein sequence ID" value="MBB6107684.1"/>
    <property type="molecule type" value="Genomic_DNA"/>
</dbReference>